<evidence type="ECO:0000256" key="11">
    <source>
        <dbReference type="ARBA" id="ARBA00023180"/>
    </source>
</evidence>
<dbReference type="InterPro" id="IPR027397">
    <property type="entry name" value="Catenin-bd_sf"/>
</dbReference>
<evidence type="ECO:0000256" key="3">
    <source>
        <dbReference type="ARBA" id="ARBA00022692"/>
    </source>
</evidence>
<evidence type="ECO:0000256" key="15">
    <source>
        <dbReference type="PROSITE-ProRule" id="PRU00043"/>
    </source>
</evidence>
<dbReference type="SMART" id="SM00112">
    <property type="entry name" value="CA"/>
    <property type="match status" value="5"/>
</dbReference>
<dbReference type="GO" id="GO:0045296">
    <property type="term" value="F:cadherin binding"/>
    <property type="evidence" value="ECO:0007669"/>
    <property type="project" value="TreeGrafter"/>
</dbReference>
<keyword evidence="5 18" id="KW-0732">Signal</keyword>
<dbReference type="PANTHER" id="PTHR24027:SF311">
    <property type="entry name" value="CADHERIN-22"/>
    <property type="match status" value="1"/>
</dbReference>
<dbReference type="GO" id="GO:0007043">
    <property type="term" value="P:cell-cell junction assembly"/>
    <property type="evidence" value="ECO:0007669"/>
    <property type="project" value="TreeGrafter"/>
</dbReference>
<keyword evidence="6" id="KW-0677">Repeat</keyword>
<dbReference type="InterPro" id="IPR002126">
    <property type="entry name" value="Cadherin-like_dom"/>
</dbReference>
<keyword evidence="8 16" id="KW-0130">Cell adhesion</keyword>
<dbReference type="GO" id="GO:0016477">
    <property type="term" value="P:cell migration"/>
    <property type="evidence" value="ECO:0007669"/>
    <property type="project" value="TreeGrafter"/>
</dbReference>
<evidence type="ECO:0000256" key="10">
    <source>
        <dbReference type="ARBA" id="ARBA00023136"/>
    </source>
</evidence>
<keyword evidence="21" id="KW-1185">Reference proteome</keyword>
<evidence type="ECO:0000256" key="4">
    <source>
        <dbReference type="ARBA" id="ARBA00022723"/>
    </source>
</evidence>
<dbReference type="GO" id="GO:0016339">
    <property type="term" value="P:calcium-dependent cell-cell adhesion via plasma membrane cell adhesion molecules"/>
    <property type="evidence" value="ECO:0007669"/>
    <property type="project" value="TreeGrafter"/>
</dbReference>
<organism evidence="20 21">
    <name type="scientific">Oryzias sinensis</name>
    <name type="common">Chinese medaka</name>
    <dbReference type="NCBI Taxonomy" id="183150"/>
    <lineage>
        <taxon>Eukaryota</taxon>
        <taxon>Metazoa</taxon>
        <taxon>Chordata</taxon>
        <taxon>Craniata</taxon>
        <taxon>Vertebrata</taxon>
        <taxon>Euteleostomi</taxon>
        <taxon>Actinopterygii</taxon>
        <taxon>Neopterygii</taxon>
        <taxon>Teleostei</taxon>
        <taxon>Neoteleostei</taxon>
        <taxon>Acanthomorphata</taxon>
        <taxon>Ovalentaria</taxon>
        <taxon>Atherinomorphae</taxon>
        <taxon>Beloniformes</taxon>
        <taxon>Adrianichthyidae</taxon>
        <taxon>Oryziinae</taxon>
        <taxon>Oryzias</taxon>
    </lineage>
</organism>
<feature type="domain" description="Cadherin" evidence="19">
    <location>
        <begin position="380"/>
        <end position="494"/>
    </location>
</feature>
<feature type="domain" description="Cadherin" evidence="19">
    <location>
        <begin position="157"/>
        <end position="265"/>
    </location>
</feature>
<dbReference type="FunFam" id="2.60.40.60:FF:000012">
    <property type="entry name" value="Cadherin 24"/>
    <property type="match status" value="1"/>
</dbReference>
<dbReference type="InterPro" id="IPR020894">
    <property type="entry name" value="Cadherin_CS"/>
</dbReference>
<feature type="domain" description="Cadherin" evidence="19">
    <location>
        <begin position="494"/>
        <end position="611"/>
    </location>
</feature>
<dbReference type="InterPro" id="IPR015919">
    <property type="entry name" value="Cadherin-like_sf"/>
</dbReference>
<evidence type="ECO:0000256" key="16">
    <source>
        <dbReference type="RuleBase" id="RU003318"/>
    </source>
</evidence>
<dbReference type="GO" id="GO:0034332">
    <property type="term" value="P:adherens junction organization"/>
    <property type="evidence" value="ECO:0007669"/>
    <property type="project" value="TreeGrafter"/>
</dbReference>
<evidence type="ECO:0000256" key="18">
    <source>
        <dbReference type="SAM" id="SignalP"/>
    </source>
</evidence>
<dbReference type="InterPro" id="IPR039808">
    <property type="entry name" value="Cadherin"/>
</dbReference>
<dbReference type="AlphaFoldDB" id="A0A8C7Y714"/>
<dbReference type="PANTHER" id="PTHR24027">
    <property type="entry name" value="CADHERIN-23"/>
    <property type="match status" value="1"/>
</dbReference>
<dbReference type="InterPro" id="IPR000233">
    <property type="entry name" value="Cadherin_Y-type_LIR"/>
</dbReference>
<feature type="domain" description="Cadherin" evidence="19">
    <location>
        <begin position="266"/>
        <end position="378"/>
    </location>
</feature>
<feature type="signal peptide" evidence="18">
    <location>
        <begin position="1"/>
        <end position="25"/>
    </location>
</feature>
<dbReference type="CDD" id="cd11304">
    <property type="entry name" value="Cadherin_repeat"/>
    <property type="match status" value="5"/>
</dbReference>
<evidence type="ECO:0000256" key="12">
    <source>
        <dbReference type="ARBA" id="ARBA00057645"/>
    </source>
</evidence>
<dbReference type="Pfam" id="PF01049">
    <property type="entry name" value="CADH_Y-type_LIR"/>
    <property type="match status" value="1"/>
</dbReference>
<dbReference type="GO" id="GO:0008013">
    <property type="term" value="F:beta-catenin binding"/>
    <property type="evidence" value="ECO:0007669"/>
    <property type="project" value="TreeGrafter"/>
</dbReference>
<keyword evidence="3 16" id="KW-0812">Transmembrane</keyword>
<name>A0A8C7Y714_9TELE</name>
<dbReference type="Pfam" id="PF00028">
    <property type="entry name" value="Cadherin"/>
    <property type="match status" value="5"/>
</dbReference>
<protein>
    <recommendedName>
        <fullName evidence="13">Cadherin-22</fullName>
    </recommendedName>
    <alternativeName>
        <fullName evidence="14">Pituitary and brain cadherin</fullName>
    </alternativeName>
</protein>
<reference evidence="20" key="1">
    <citation type="submission" date="2025-08" db="UniProtKB">
        <authorList>
            <consortium name="Ensembl"/>
        </authorList>
    </citation>
    <scope>IDENTIFICATION</scope>
</reference>
<accession>A0A8C7Y714</accession>
<keyword evidence="10 17" id="KW-0472">Membrane</keyword>
<reference evidence="20" key="2">
    <citation type="submission" date="2025-09" db="UniProtKB">
        <authorList>
            <consortium name="Ensembl"/>
        </authorList>
    </citation>
    <scope>IDENTIFICATION</scope>
</reference>
<comment type="subcellular location">
    <subcellularLocation>
        <location evidence="1 16">Cell membrane</location>
        <topology evidence="1 16">Single-pass type I membrane protein</topology>
    </subcellularLocation>
</comment>
<dbReference type="FunFam" id="2.60.40.60:FF:000008">
    <property type="entry name" value="Cadherin 24"/>
    <property type="match status" value="1"/>
</dbReference>
<dbReference type="GO" id="GO:0007156">
    <property type="term" value="P:homophilic cell adhesion via plasma membrane adhesion molecules"/>
    <property type="evidence" value="ECO:0007669"/>
    <property type="project" value="InterPro"/>
</dbReference>
<dbReference type="Ensembl" id="ENSOSIT00000025589.1">
    <property type="protein sequence ID" value="ENSOSIP00000024234.1"/>
    <property type="gene ID" value="ENSOSIG00000012732.1"/>
</dbReference>
<keyword evidence="2" id="KW-1003">Cell membrane</keyword>
<dbReference type="FunFam" id="2.60.40.60:FF:000017">
    <property type="entry name" value="Cadherin 24"/>
    <property type="match status" value="1"/>
</dbReference>
<dbReference type="GO" id="GO:0005509">
    <property type="term" value="F:calcium ion binding"/>
    <property type="evidence" value="ECO:0007669"/>
    <property type="project" value="UniProtKB-UniRule"/>
</dbReference>
<evidence type="ECO:0000256" key="7">
    <source>
        <dbReference type="ARBA" id="ARBA00022837"/>
    </source>
</evidence>
<dbReference type="PROSITE" id="PS00232">
    <property type="entry name" value="CADHERIN_1"/>
    <property type="match status" value="2"/>
</dbReference>
<sequence>LEGRAWTLLATLGLLCCCNFNKSRASRTSGTISGQVKQEEGASSLERVKRGWVWNQFFVVEEYTGTEPLYVGKIHTDSDVGEGNIKYTISGEGAGSIFLIDELTGDIHATERLDREEKAFYTLRAQARDRLTDEPLEPESEFVIKVQDINDSEPQFLEGPYIGSVAELSPIGTSVMKVTASDADDPTYGNSARVVYSVLDGEKFFTVDRHTGIIMTAVADLDRETQDRYELVVKATDMAGQMGGLSGSTTVTIVITDVNDNPPRFPQKMYQFSVSEGAAVGTPVGRVIATDADMGENTDMSYLIREGGELFKVTTDVETQEAVVAIKKQLDFESKRTHNVVVEAVNKHVDPRFVDLGSFRDQTIVRVSVSDVDEPPIFQPADGTTMEVQEDAKVGALVGVVTARDPDVKNKPIRFSIDRTTDQEMIFYIDPESGAITLGKIVDREIACWHNITVKAEESNPAQTLRKLDYNHTMASFSPVSIRILDVNDNPPELATPSEASICEDAKPGQLIHTISVVDRDEPQSGHRFYFTLAPEASSNRHFTLRDVKDNTAGIHTQRSGFNRHEQNVYFLPILVVDSGSPSLSSTGTLTIHVCGCDTDGAIQSCNATAYVMSAALSPGALIALLVCMLILIVLVLLILTLKRHRKGQRMTEDEEDMRDNVIKYNDEGGGEQDTQAYDMSALRNLYDFPESKSDSGPDIPDFSLFESYIRKKVEQADADLSVPPYDSFQTYAFEGSSSPALSLSSINTLSTTSEQDFSYLSDWGPRFRQLAGYYAPERPEKEGS</sequence>
<keyword evidence="11" id="KW-0325">Glycoprotein</keyword>
<dbReference type="GO" id="GO:0000902">
    <property type="term" value="P:cell morphogenesis"/>
    <property type="evidence" value="ECO:0007669"/>
    <property type="project" value="TreeGrafter"/>
</dbReference>
<evidence type="ECO:0000256" key="5">
    <source>
        <dbReference type="ARBA" id="ARBA00022729"/>
    </source>
</evidence>
<dbReference type="FunFam" id="2.60.40.60:FF:000009">
    <property type="entry name" value="Cadherin 24"/>
    <property type="match status" value="1"/>
</dbReference>
<evidence type="ECO:0000256" key="13">
    <source>
        <dbReference type="ARBA" id="ARBA00069626"/>
    </source>
</evidence>
<evidence type="ECO:0000256" key="9">
    <source>
        <dbReference type="ARBA" id="ARBA00022989"/>
    </source>
</evidence>
<evidence type="ECO:0000256" key="2">
    <source>
        <dbReference type="ARBA" id="ARBA00022475"/>
    </source>
</evidence>
<keyword evidence="9 17" id="KW-1133">Transmembrane helix</keyword>
<evidence type="ECO:0000313" key="20">
    <source>
        <dbReference type="Ensembl" id="ENSOSIP00000024234.1"/>
    </source>
</evidence>
<dbReference type="PRINTS" id="PR00205">
    <property type="entry name" value="CADHERIN"/>
</dbReference>
<dbReference type="FunFam" id="2.60.40.60:FF:000014">
    <property type="entry name" value="Cadherin 8"/>
    <property type="match status" value="1"/>
</dbReference>
<feature type="transmembrane region" description="Helical" evidence="17">
    <location>
        <begin position="621"/>
        <end position="642"/>
    </location>
</feature>
<evidence type="ECO:0000256" key="1">
    <source>
        <dbReference type="ARBA" id="ARBA00004251"/>
    </source>
</evidence>
<dbReference type="GO" id="GO:0016342">
    <property type="term" value="C:catenin complex"/>
    <property type="evidence" value="ECO:0007669"/>
    <property type="project" value="TreeGrafter"/>
</dbReference>
<dbReference type="Gene3D" id="2.60.40.60">
    <property type="entry name" value="Cadherins"/>
    <property type="match status" value="5"/>
</dbReference>
<dbReference type="GO" id="GO:0005912">
    <property type="term" value="C:adherens junction"/>
    <property type="evidence" value="ECO:0007669"/>
    <property type="project" value="TreeGrafter"/>
</dbReference>
<feature type="chain" id="PRO_5034058073" description="Cadherin-22" evidence="18">
    <location>
        <begin position="26"/>
        <end position="785"/>
    </location>
</feature>
<comment type="function">
    <text evidence="12">Cadherins are calcium-dependent cell adhesion proteins. They preferentially interact with themselves in a homophilic manner in connecting cells; cadherins may thus contribute to the sorting of heterogeneous cell types. PB-cadherins may have a role in the morphological organization of pituitary gland and brain tissues.</text>
</comment>
<evidence type="ECO:0000256" key="6">
    <source>
        <dbReference type="ARBA" id="ARBA00022737"/>
    </source>
</evidence>
<dbReference type="Proteomes" id="UP000694383">
    <property type="component" value="Unplaced"/>
</dbReference>
<evidence type="ECO:0000259" key="19">
    <source>
        <dbReference type="PROSITE" id="PS50268"/>
    </source>
</evidence>
<keyword evidence="4" id="KW-0479">Metal-binding</keyword>
<evidence type="ECO:0000256" key="8">
    <source>
        <dbReference type="ARBA" id="ARBA00022889"/>
    </source>
</evidence>
<feature type="domain" description="Cadherin" evidence="19">
    <location>
        <begin position="76"/>
        <end position="156"/>
    </location>
</feature>
<dbReference type="PROSITE" id="PS50268">
    <property type="entry name" value="CADHERIN_2"/>
    <property type="match status" value="5"/>
</dbReference>
<evidence type="ECO:0000256" key="17">
    <source>
        <dbReference type="SAM" id="Phobius"/>
    </source>
</evidence>
<dbReference type="GeneTree" id="ENSGT00940000159376"/>
<evidence type="ECO:0000313" key="21">
    <source>
        <dbReference type="Proteomes" id="UP000694383"/>
    </source>
</evidence>
<proteinExistence type="predicted"/>
<evidence type="ECO:0000256" key="14">
    <source>
        <dbReference type="ARBA" id="ARBA00077373"/>
    </source>
</evidence>
<dbReference type="SUPFAM" id="SSF49313">
    <property type="entry name" value="Cadherin-like"/>
    <property type="match status" value="5"/>
</dbReference>
<dbReference type="FunFam" id="4.10.900.10:FF:000007">
    <property type="entry name" value="Cadherin 22"/>
    <property type="match status" value="1"/>
</dbReference>
<dbReference type="GO" id="GO:0002009">
    <property type="term" value="P:morphogenesis of an epithelium"/>
    <property type="evidence" value="ECO:0007669"/>
    <property type="project" value="UniProtKB-ARBA"/>
</dbReference>
<dbReference type="Gene3D" id="4.10.900.10">
    <property type="entry name" value="TCF3-CBD (Catenin binding domain)"/>
    <property type="match status" value="1"/>
</dbReference>
<dbReference type="GO" id="GO:0044331">
    <property type="term" value="P:cell-cell adhesion mediated by cadherin"/>
    <property type="evidence" value="ECO:0007669"/>
    <property type="project" value="TreeGrafter"/>
</dbReference>
<keyword evidence="7 15" id="KW-0106">Calcium</keyword>